<protein>
    <submittedName>
        <fullName evidence="2">Uncharacterized protein</fullName>
    </submittedName>
</protein>
<evidence type="ECO:0000313" key="3">
    <source>
        <dbReference type="Proteomes" id="UP000187203"/>
    </source>
</evidence>
<sequence>MVVRCNNQFKQSIETKSNRKQSHHSIVATCNFSKKRKQ</sequence>
<keyword evidence="3" id="KW-1185">Reference proteome</keyword>
<organism evidence="2 3">
    <name type="scientific">Corchorus olitorius</name>
    <dbReference type="NCBI Taxonomy" id="93759"/>
    <lineage>
        <taxon>Eukaryota</taxon>
        <taxon>Viridiplantae</taxon>
        <taxon>Streptophyta</taxon>
        <taxon>Embryophyta</taxon>
        <taxon>Tracheophyta</taxon>
        <taxon>Spermatophyta</taxon>
        <taxon>Magnoliopsida</taxon>
        <taxon>eudicotyledons</taxon>
        <taxon>Gunneridae</taxon>
        <taxon>Pentapetalae</taxon>
        <taxon>rosids</taxon>
        <taxon>malvids</taxon>
        <taxon>Malvales</taxon>
        <taxon>Malvaceae</taxon>
        <taxon>Grewioideae</taxon>
        <taxon>Apeibeae</taxon>
        <taxon>Corchorus</taxon>
    </lineage>
</organism>
<name>A0A1R3GUH4_9ROSI</name>
<dbReference type="AlphaFoldDB" id="A0A1R3GUH4"/>
<reference evidence="3" key="1">
    <citation type="submission" date="2013-09" db="EMBL/GenBank/DDBJ databases">
        <title>Corchorus olitorius genome sequencing.</title>
        <authorList>
            <person name="Alam M."/>
            <person name="Haque M.S."/>
            <person name="Islam M.S."/>
            <person name="Emdad E.M."/>
            <person name="Islam M.M."/>
            <person name="Ahmed B."/>
            <person name="Halim A."/>
            <person name="Hossen Q.M.M."/>
            <person name="Hossain M.Z."/>
            <person name="Ahmed R."/>
            <person name="Khan M.M."/>
            <person name="Islam R."/>
            <person name="Rashid M.M."/>
            <person name="Khan S.A."/>
            <person name="Rahman M.S."/>
            <person name="Alam M."/>
            <person name="Yahiya A.S."/>
            <person name="Khan M.S."/>
            <person name="Azam M.S."/>
            <person name="Haque T."/>
            <person name="Lashkar M.Z.H."/>
            <person name="Akhand A.I."/>
            <person name="Morshed G."/>
            <person name="Roy S."/>
            <person name="Uddin K.S."/>
            <person name="Rabeya T."/>
            <person name="Hossain A.S."/>
            <person name="Chowdhury A."/>
            <person name="Snigdha A.R."/>
            <person name="Mortoza M.S."/>
            <person name="Matin S.A."/>
            <person name="Hoque S.M.E."/>
            <person name="Islam M.K."/>
            <person name="Roy D.K."/>
            <person name="Haider R."/>
            <person name="Moosa M.M."/>
            <person name="Elias S.M."/>
            <person name="Hasan A.M."/>
            <person name="Jahan S."/>
            <person name="Shafiuddin M."/>
            <person name="Mahmood N."/>
            <person name="Shommy N.S."/>
        </authorList>
    </citation>
    <scope>NUCLEOTIDE SEQUENCE [LARGE SCALE GENOMIC DNA]</scope>
    <source>
        <strain evidence="3">cv. O-4</strain>
    </source>
</reference>
<feature type="region of interest" description="Disordered" evidence="1">
    <location>
        <begin position="14"/>
        <end position="38"/>
    </location>
</feature>
<evidence type="ECO:0000313" key="2">
    <source>
        <dbReference type="EMBL" id="OMO61778.1"/>
    </source>
</evidence>
<evidence type="ECO:0000256" key="1">
    <source>
        <dbReference type="SAM" id="MobiDB-lite"/>
    </source>
</evidence>
<dbReference type="EMBL" id="AWUE01021567">
    <property type="protein sequence ID" value="OMO61778.1"/>
    <property type="molecule type" value="Genomic_DNA"/>
</dbReference>
<comment type="caution">
    <text evidence="2">The sequence shown here is derived from an EMBL/GenBank/DDBJ whole genome shotgun (WGS) entry which is preliminary data.</text>
</comment>
<accession>A0A1R3GUH4</accession>
<proteinExistence type="predicted"/>
<gene>
    <name evidence="2" type="ORF">COLO4_33345</name>
</gene>
<dbReference type="Proteomes" id="UP000187203">
    <property type="component" value="Unassembled WGS sequence"/>
</dbReference>